<dbReference type="PANTHER" id="PTHR33495">
    <property type="entry name" value="ANTI-SIGMA FACTOR ANTAGONIST TM_1081-RELATED-RELATED"/>
    <property type="match status" value="1"/>
</dbReference>
<sequence>MMAEELRVEVVEERGRLAVAAVAGELDIATAGDLHTRVSAALATHRDLILDLADVGFCDSSGFNALLRIRRRVGETGGRLALAAPPVQVERLLALSGGGRDLFAVHPSRAEALAAYDAGDL</sequence>
<dbReference type="CDD" id="cd07043">
    <property type="entry name" value="STAS_anti-anti-sigma_factors"/>
    <property type="match status" value="1"/>
</dbReference>
<dbReference type="PROSITE" id="PS50801">
    <property type="entry name" value="STAS"/>
    <property type="match status" value="1"/>
</dbReference>
<gene>
    <name evidence="4" type="ORF">JFN87_05660</name>
</gene>
<proteinExistence type="inferred from homology"/>
<evidence type="ECO:0000259" key="3">
    <source>
        <dbReference type="PROSITE" id="PS50801"/>
    </source>
</evidence>
<dbReference type="GO" id="GO:0043856">
    <property type="term" value="F:anti-sigma factor antagonist activity"/>
    <property type="evidence" value="ECO:0007669"/>
    <property type="project" value="InterPro"/>
</dbReference>
<dbReference type="AlphaFoldDB" id="A0A940M9T9"/>
<dbReference type="InterPro" id="IPR036513">
    <property type="entry name" value="STAS_dom_sf"/>
</dbReference>
<evidence type="ECO:0000313" key="4">
    <source>
        <dbReference type="EMBL" id="MBP0456992.1"/>
    </source>
</evidence>
<evidence type="ECO:0000256" key="1">
    <source>
        <dbReference type="ARBA" id="ARBA00009013"/>
    </source>
</evidence>
<dbReference type="Pfam" id="PF13466">
    <property type="entry name" value="STAS_2"/>
    <property type="match status" value="1"/>
</dbReference>
<feature type="domain" description="STAS" evidence="3">
    <location>
        <begin position="7"/>
        <end position="116"/>
    </location>
</feature>
<name>A0A940M9T9_9ACTN</name>
<dbReference type="NCBIfam" id="TIGR00377">
    <property type="entry name" value="ant_ant_sig"/>
    <property type="match status" value="1"/>
</dbReference>
<comment type="similarity">
    <text evidence="1 2">Belongs to the anti-sigma-factor antagonist family.</text>
</comment>
<dbReference type="InterPro" id="IPR003658">
    <property type="entry name" value="Anti-sigma_ant"/>
</dbReference>
<organism evidence="4 5">
    <name type="scientific">Streptomyces montanisoli</name>
    <dbReference type="NCBI Taxonomy" id="2798581"/>
    <lineage>
        <taxon>Bacteria</taxon>
        <taxon>Bacillati</taxon>
        <taxon>Actinomycetota</taxon>
        <taxon>Actinomycetes</taxon>
        <taxon>Kitasatosporales</taxon>
        <taxon>Streptomycetaceae</taxon>
        <taxon>Streptomyces</taxon>
    </lineage>
</organism>
<dbReference type="Proteomes" id="UP000670475">
    <property type="component" value="Unassembled WGS sequence"/>
</dbReference>
<evidence type="ECO:0000256" key="2">
    <source>
        <dbReference type="RuleBase" id="RU003749"/>
    </source>
</evidence>
<evidence type="ECO:0000313" key="5">
    <source>
        <dbReference type="Proteomes" id="UP000670475"/>
    </source>
</evidence>
<reference evidence="4" key="1">
    <citation type="submission" date="2021-03" db="EMBL/GenBank/DDBJ databases">
        <title>Whole genome sequence of Streptomyces bomunensis MMS17-BM035.</title>
        <authorList>
            <person name="Lee J.H."/>
        </authorList>
    </citation>
    <scope>NUCLEOTIDE SEQUENCE</scope>
    <source>
        <strain evidence="4">MMS17-BM035</strain>
    </source>
</reference>
<keyword evidence="5" id="KW-1185">Reference proteome</keyword>
<accession>A0A940M9T9</accession>
<dbReference type="Gene3D" id="3.30.750.24">
    <property type="entry name" value="STAS domain"/>
    <property type="match status" value="1"/>
</dbReference>
<dbReference type="InterPro" id="IPR058548">
    <property type="entry name" value="MlaB-like_STAS"/>
</dbReference>
<dbReference type="PANTHER" id="PTHR33495:SF2">
    <property type="entry name" value="ANTI-SIGMA FACTOR ANTAGONIST TM_1081-RELATED"/>
    <property type="match status" value="1"/>
</dbReference>
<dbReference type="EMBL" id="JAGIQL010000013">
    <property type="protein sequence ID" value="MBP0456992.1"/>
    <property type="molecule type" value="Genomic_DNA"/>
</dbReference>
<dbReference type="InterPro" id="IPR002645">
    <property type="entry name" value="STAS_dom"/>
</dbReference>
<comment type="caution">
    <text evidence="4">The sequence shown here is derived from an EMBL/GenBank/DDBJ whole genome shotgun (WGS) entry which is preliminary data.</text>
</comment>
<dbReference type="SUPFAM" id="SSF52091">
    <property type="entry name" value="SpoIIaa-like"/>
    <property type="match status" value="1"/>
</dbReference>
<protein>
    <recommendedName>
        <fullName evidence="2">Anti-sigma factor antagonist</fullName>
    </recommendedName>
</protein>